<keyword evidence="2" id="KW-0479">Metal-binding</keyword>
<dbReference type="OrthoDB" id="429950at2759"/>
<dbReference type="STRING" id="101091.A0A1C7N0D2"/>
<dbReference type="GO" id="GO:0005634">
    <property type="term" value="C:nucleus"/>
    <property type="evidence" value="ECO:0007669"/>
    <property type="project" value="UniProtKB-SubCell"/>
</dbReference>
<dbReference type="Gene3D" id="3.30.1740.10">
    <property type="entry name" value="Zinc finger, PARP-type"/>
    <property type="match status" value="1"/>
</dbReference>
<feature type="domain" description="PARP-type" evidence="7">
    <location>
        <begin position="47"/>
        <end position="89"/>
    </location>
</feature>
<dbReference type="SUPFAM" id="SSF57716">
    <property type="entry name" value="Glucocorticoid receptor-like (DNA-binding domain)"/>
    <property type="match status" value="1"/>
</dbReference>
<accession>A0A1C7N0D2</accession>
<comment type="subcellular location">
    <subcellularLocation>
        <location evidence="1">Nucleus</location>
    </subcellularLocation>
</comment>
<evidence type="ECO:0000256" key="3">
    <source>
        <dbReference type="ARBA" id="ARBA00022771"/>
    </source>
</evidence>
<dbReference type="GO" id="GO:0008270">
    <property type="term" value="F:zinc ion binding"/>
    <property type="evidence" value="ECO:0007669"/>
    <property type="project" value="UniProtKB-KW"/>
</dbReference>
<dbReference type="InParanoid" id="A0A1C7N0D2"/>
<keyword evidence="4" id="KW-0862">Zinc</keyword>
<evidence type="ECO:0000256" key="4">
    <source>
        <dbReference type="ARBA" id="ARBA00022833"/>
    </source>
</evidence>
<dbReference type="InterPro" id="IPR036957">
    <property type="entry name" value="Znf_PARP_sf"/>
</dbReference>
<evidence type="ECO:0000256" key="6">
    <source>
        <dbReference type="SAM" id="MobiDB-lite"/>
    </source>
</evidence>
<dbReference type="SMART" id="SM01336">
    <property type="entry name" value="zf-PARP"/>
    <property type="match status" value="1"/>
</dbReference>
<dbReference type="GO" id="GO:0003677">
    <property type="term" value="F:DNA binding"/>
    <property type="evidence" value="ECO:0007669"/>
    <property type="project" value="InterPro"/>
</dbReference>
<comment type="caution">
    <text evidence="8">The sequence shown here is derived from an EMBL/GenBank/DDBJ whole genome shotgun (WGS) entry which is preliminary data.</text>
</comment>
<feature type="region of interest" description="Disordered" evidence="6">
    <location>
        <begin position="171"/>
        <end position="238"/>
    </location>
</feature>
<sequence length="238" mass="27263">MINYTIDYAKDELKCIGSRDICPAKDKNIGEGELCLGILGSNSGQIRWYHWTCTTDKIIRDFKSKYDKPEDMEGYSELEEEDKERIMRAWRQGGILDIEKPEPYLIKQEKNEDQVVLESKARRTSIQQNKEHGGFKKKKDTYVSPKKAATVHSTSVPKKTMNRTANNIVHNRTMRPHAYVKSSESRTAKSSYVQVPPHKSVKTSPKRVLNVRSSGPEYNLPSTANKAEERQSKKSQGR</sequence>
<dbReference type="Pfam" id="PF00645">
    <property type="entry name" value="zf-PARP"/>
    <property type="match status" value="1"/>
</dbReference>
<dbReference type="PROSITE" id="PS50064">
    <property type="entry name" value="ZF_PARP_2"/>
    <property type="match status" value="1"/>
</dbReference>
<evidence type="ECO:0000256" key="1">
    <source>
        <dbReference type="ARBA" id="ARBA00004123"/>
    </source>
</evidence>
<protein>
    <recommendedName>
        <fullName evidence="7">PARP-type domain-containing protein</fullName>
    </recommendedName>
</protein>
<dbReference type="EMBL" id="LUGH01000857">
    <property type="protein sequence ID" value="OBZ82481.1"/>
    <property type="molecule type" value="Genomic_DNA"/>
</dbReference>
<organism evidence="8 9">
    <name type="scientific">Choanephora cucurbitarum</name>
    <dbReference type="NCBI Taxonomy" id="101091"/>
    <lineage>
        <taxon>Eukaryota</taxon>
        <taxon>Fungi</taxon>
        <taxon>Fungi incertae sedis</taxon>
        <taxon>Mucoromycota</taxon>
        <taxon>Mucoromycotina</taxon>
        <taxon>Mucoromycetes</taxon>
        <taxon>Mucorales</taxon>
        <taxon>Mucorineae</taxon>
        <taxon>Choanephoraceae</taxon>
        <taxon>Choanephoroideae</taxon>
        <taxon>Choanephora</taxon>
    </lineage>
</organism>
<gene>
    <name evidence="8" type="ORF">A0J61_09468</name>
</gene>
<evidence type="ECO:0000259" key="7">
    <source>
        <dbReference type="PROSITE" id="PS50064"/>
    </source>
</evidence>
<dbReference type="Proteomes" id="UP000093000">
    <property type="component" value="Unassembled WGS sequence"/>
</dbReference>
<reference evidence="8 9" key="1">
    <citation type="submission" date="2016-03" db="EMBL/GenBank/DDBJ databases">
        <title>Choanephora cucurbitarum.</title>
        <authorList>
            <person name="Min B."/>
            <person name="Park H."/>
            <person name="Park J.-H."/>
            <person name="Shin H.-D."/>
            <person name="Choi I.-G."/>
        </authorList>
    </citation>
    <scope>NUCLEOTIDE SEQUENCE [LARGE SCALE GENOMIC DNA]</scope>
    <source>
        <strain evidence="8 9">KUS-F28377</strain>
    </source>
</reference>
<evidence type="ECO:0000256" key="2">
    <source>
        <dbReference type="ARBA" id="ARBA00022723"/>
    </source>
</evidence>
<name>A0A1C7N0D2_9FUNG</name>
<proteinExistence type="predicted"/>
<keyword evidence="9" id="KW-1185">Reference proteome</keyword>
<evidence type="ECO:0000313" key="8">
    <source>
        <dbReference type="EMBL" id="OBZ82481.1"/>
    </source>
</evidence>
<keyword evidence="3" id="KW-0863">Zinc-finger</keyword>
<evidence type="ECO:0000256" key="5">
    <source>
        <dbReference type="ARBA" id="ARBA00023242"/>
    </source>
</evidence>
<dbReference type="InterPro" id="IPR001510">
    <property type="entry name" value="Znf_PARP"/>
</dbReference>
<dbReference type="AlphaFoldDB" id="A0A1C7N0D2"/>
<evidence type="ECO:0000313" key="9">
    <source>
        <dbReference type="Proteomes" id="UP000093000"/>
    </source>
</evidence>
<keyword evidence="5" id="KW-0539">Nucleus</keyword>
<feature type="region of interest" description="Disordered" evidence="6">
    <location>
        <begin position="123"/>
        <end position="156"/>
    </location>
</feature>